<evidence type="ECO:0000256" key="2">
    <source>
        <dbReference type="ARBA" id="ARBA00023136"/>
    </source>
</evidence>
<reference evidence="4 5" key="1">
    <citation type="submission" date="2016-11" db="EMBL/GenBank/DDBJ databases">
        <title>Mixed transmission modes and dynamic genome evolution in an obligate animal-bacterial symbiosis.</title>
        <authorList>
            <person name="Russell S.L."/>
            <person name="Corbett-Detig R.B."/>
            <person name="Cavanaugh C.M."/>
        </authorList>
    </citation>
    <scope>NUCLEOTIDE SEQUENCE [LARGE SCALE GENOMIC DNA]</scope>
    <source>
        <strain evidence="4">Sp-SM6</strain>
    </source>
</reference>
<accession>A0A1T2KT17</accession>
<keyword evidence="3" id="KW-0998">Cell outer membrane</keyword>
<sequence length="153" mass="17575">MFDEFGPEFYSRLNEYEQAGFELQLSYTGETDSLHLGYSYVKELERDNSDLVEAVALSSPEQTLSLLYSHRFANDWLGSISLFYVDDLRWNFSAASTVPVSWADLKLARKFKTTNGELDVSLTAQNIFDEEKINLRGRDSGERRILLSAKYSF</sequence>
<gene>
    <name evidence="4" type="ORF">BOW52_11035</name>
</gene>
<evidence type="ECO:0000313" key="5">
    <source>
        <dbReference type="Proteomes" id="UP000190198"/>
    </source>
</evidence>
<dbReference type="SUPFAM" id="SSF56935">
    <property type="entry name" value="Porins"/>
    <property type="match status" value="1"/>
</dbReference>
<evidence type="ECO:0000256" key="3">
    <source>
        <dbReference type="ARBA" id="ARBA00023237"/>
    </source>
</evidence>
<organism evidence="4 5">
    <name type="scientific">Solemya elarraichensis gill symbiont</name>
    <dbReference type="NCBI Taxonomy" id="1918949"/>
    <lineage>
        <taxon>Bacteria</taxon>
        <taxon>Pseudomonadati</taxon>
        <taxon>Pseudomonadota</taxon>
        <taxon>Gammaproteobacteria</taxon>
        <taxon>sulfur-oxidizing symbionts</taxon>
    </lineage>
</organism>
<protein>
    <recommendedName>
        <fullName evidence="6">TonB-dependent receptor-like beta-barrel domain-containing protein</fullName>
    </recommendedName>
</protein>
<dbReference type="AlphaFoldDB" id="A0A1T2KT17"/>
<keyword evidence="2" id="KW-0472">Membrane</keyword>
<dbReference type="Proteomes" id="UP000190198">
    <property type="component" value="Unassembled WGS sequence"/>
</dbReference>
<evidence type="ECO:0008006" key="6">
    <source>
        <dbReference type="Google" id="ProtNLM"/>
    </source>
</evidence>
<evidence type="ECO:0000256" key="1">
    <source>
        <dbReference type="ARBA" id="ARBA00004442"/>
    </source>
</evidence>
<dbReference type="Gene3D" id="2.40.170.20">
    <property type="entry name" value="TonB-dependent receptor, beta-barrel domain"/>
    <property type="match status" value="1"/>
</dbReference>
<comment type="subcellular location">
    <subcellularLocation>
        <location evidence="1">Cell outer membrane</location>
    </subcellularLocation>
</comment>
<dbReference type="GO" id="GO:0009279">
    <property type="term" value="C:cell outer membrane"/>
    <property type="evidence" value="ECO:0007669"/>
    <property type="project" value="UniProtKB-SubCell"/>
</dbReference>
<comment type="caution">
    <text evidence="4">The sequence shown here is derived from an EMBL/GenBank/DDBJ whole genome shotgun (WGS) entry which is preliminary data.</text>
</comment>
<dbReference type="EMBL" id="MPRK01000361">
    <property type="protein sequence ID" value="OOZ35941.1"/>
    <property type="molecule type" value="Genomic_DNA"/>
</dbReference>
<evidence type="ECO:0000313" key="4">
    <source>
        <dbReference type="EMBL" id="OOZ35941.1"/>
    </source>
</evidence>
<name>A0A1T2KT17_9GAMM</name>
<dbReference type="InterPro" id="IPR036942">
    <property type="entry name" value="Beta-barrel_TonB_sf"/>
</dbReference>
<proteinExistence type="predicted"/>
<keyword evidence="5" id="KW-1185">Reference proteome</keyword>